<dbReference type="Gene3D" id="2.60.120.560">
    <property type="entry name" value="Exo-inulinase, domain 1"/>
    <property type="match status" value="1"/>
</dbReference>
<feature type="domain" description="3-keto-alpha-glucoside-1,2-lyase/3-keto-2-hydroxy-glucal hydratase" evidence="2">
    <location>
        <begin position="69"/>
        <end position="262"/>
    </location>
</feature>
<feature type="chain" id="PRO_5046903059" evidence="1">
    <location>
        <begin position="25"/>
        <end position="264"/>
    </location>
</feature>
<evidence type="ECO:0000259" key="2">
    <source>
        <dbReference type="Pfam" id="PF06439"/>
    </source>
</evidence>
<dbReference type="EMBL" id="JAUKPO010000006">
    <property type="protein sequence ID" value="MDO1447138.1"/>
    <property type="molecule type" value="Genomic_DNA"/>
</dbReference>
<evidence type="ECO:0000313" key="3">
    <source>
        <dbReference type="EMBL" id="MDO1447138.1"/>
    </source>
</evidence>
<dbReference type="InterPro" id="IPR010496">
    <property type="entry name" value="AL/BT2_dom"/>
</dbReference>
<keyword evidence="4" id="KW-1185">Reference proteome</keyword>
<name>A0ABT8R4Y7_9BACT</name>
<gene>
    <name evidence="3" type="ORF">Q0590_12790</name>
</gene>
<dbReference type="PANTHER" id="PTHR33546:SF1">
    <property type="entry name" value="LARGE, MULTIFUNCTIONAL SECRETED PROTEIN"/>
    <property type="match status" value="1"/>
</dbReference>
<dbReference type="PANTHER" id="PTHR33546">
    <property type="entry name" value="LARGE, MULTIFUNCTIONAL SECRETED PROTEIN-RELATED"/>
    <property type="match status" value="1"/>
</dbReference>
<dbReference type="RefSeq" id="WP_302037940.1">
    <property type="nucleotide sequence ID" value="NZ_JAUKPO010000006.1"/>
</dbReference>
<reference evidence="3" key="1">
    <citation type="submission" date="2023-07" db="EMBL/GenBank/DDBJ databases">
        <title>The genome sequence of Rhodocytophaga aerolata KACC 12507.</title>
        <authorList>
            <person name="Zhang X."/>
        </authorList>
    </citation>
    <scope>NUCLEOTIDE SEQUENCE</scope>
    <source>
        <strain evidence="3">KACC 12507</strain>
    </source>
</reference>
<keyword evidence="1" id="KW-0732">Signal</keyword>
<comment type="caution">
    <text evidence="3">The sequence shown here is derived from an EMBL/GenBank/DDBJ whole genome shotgun (WGS) entry which is preliminary data.</text>
</comment>
<dbReference type="Proteomes" id="UP001168528">
    <property type="component" value="Unassembled WGS sequence"/>
</dbReference>
<evidence type="ECO:0000313" key="4">
    <source>
        <dbReference type="Proteomes" id="UP001168528"/>
    </source>
</evidence>
<protein>
    <submittedName>
        <fullName evidence="3">DUF1080 domain-containing protein</fullName>
    </submittedName>
</protein>
<feature type="signal peptide" evidence="1">
    <location>
        <begin position="1"/>
        <end position="24"/>
    </location>
</feature>
<evidence type="ECO:0000256" key="1">
    <source>
        <dbReference type="SAM" id="SignalP"/>
    </source>
</evidence>
<accession>A0ABT8R4Y7</accession>
<dbReference type="Pfam" id="PF06439">
    <property type="entry name" value="3keto-disac_hyd"/>
    <property type="match status" value="1"/>
</dbReference>
<proteinExistence type="predicted"/>
<organism evidence="3 4">
    <name type="scientific">Rhodocytophaga aerolata</name>
    <dbReference type="NCBI Taxonomy" id="455078"/>
    <lineage>
        <taxon>Bacteria</taxon>
        <taxon>Pseudomonadati</taxon>
        <taxon>Bacteroidota</taxon>
        <taxon>Cytophagia</taxon>
        <taxon>Cytophagales</taxon>
        <taxon>Rhodocytophagaceae</taxon>
        <taxon>Rhodocytophaga</taxon>
    </lineage>
</organism>
<sequence>MQNSFVKKIILSALLSGVFFYGYAQEQPGKVPEPMPMKPQMTEFWEPEPKVVTPGAVPSNLVVPPPSDAIVLFDGKDLSKWKGKDGEAKWRVSDGVFTVNKGTGDIETKQTFEDYQLHIEWRIPADIQGESQARGNSGIFMQGIYELQVLDSYNNRTYSNGQAGSIYKQTRPLVNAMRKPGEWQVYDVIYTAPRFKEDGSLFSPAYITVMHNGVLIQNHFEIKGDTPYIGLPKYTKHGKGPIKLQDHGDPSKPISFRNIWLREL</sequence>